<keyword evidence="3" id="KW-1185">Reference proteome</keyword>
<protein>
    <submittedName>
        <fullName evidence="2">Glycerophosphodiester phosphodiesterase</fullName>
    </submittedName>
</protein>
<dbReference type="PANTHER" id="PTHR46211:SF1">
    <property type="entry name" value="GLYCEROPHOSPHODIESTER PHOSPHODIESTERASE, CYTOPLASMIC"/>
    <property type="match status" value="1"/>
</dbReference>
<reference evidence="2 3" key="1">
    <citation type="submission" date="2022-04" db="EMBL/GenBank/DDBJ databases">
        <title>Gracilibacillus sp. isolated from saltern.</title>
        <authorList>
            <person name="Won M."/>
            <person name="Lee C.-M."/>
            <person name="Woen H.-Y."/>
            <person name="Kwon S.-W."/>
        </authorList>
    </citation>
    <scope>NUCLEOTIDE SEQUENCE [LARGE SCALE GENOMIC DNA]</scope>
    <source>
        <strain evidence="2 3">SSPM10-3</strain>
    </source>
</reference>
<organism evidence="2 3">
    <name type="scientific">Gracilibacillus salinarum</name>
    <dbReference type="NCBI Taxonomy" id="2932255"/>
    <lineage>
        <taxon>Bacteria</taxon>
        <taxon>Bacillati</taxon>
        <taxon>Bacillota</taxon>
        <taxon>Bacilli</taxon>
        <taxon>Bacillales</taxon>
        <taxon>Bacillaceae</taxon>
        <taxon>Gracilibacillus</taxon>
    </lineage>
</organism>
<dbReference type="Gene3D" id="3.20.20.190">
    <property type="entry name" value="Phosphatidylinositol (PI) phosphodiesterase"/>
    <property type="match status" value="1"/>
</dbReference>
<evidence type="ECO:0000313" key="3">
    <source>
        <dbReference type="Proteomes" id="UP000831537"/>
    </source>
</evidence>
<dbReference type="InterPro" id="IPR030395">
    <property type="entry name" value="GP_PDE_dom"/>
</dbReference>
<sequence length="241" mass="27655">MIIYAHRGASKHAPENTIPAFDLAYHHDADGIETDVQLTKDGVPVLIHDEKLQRTTNGNGFVKDYTYAELTQLDAGSWKSPQFADTVIPTLEDLLRWNQDKQLKLNIELKNNIFPYPGLEETVFQLLQKYNMVNQTVISTFNQESIVKLKQWSTELNYAFLTSKKDKNLIPFAESIKAEGIHIQYRLLTNRLVEQANQHDLYVAVYTVNLPLSIKRAIRMNCHAIFTDIPKLAVDLRKNTL</sequence>
<dbReference type="RefSeq" id="WP_244746237.1">
    <property type="nucleotide sequence ID" value="NZ_CP095071.1"/>
</dbReference>
<accession>A0ABY4GNY9</accession>
<dbReference type="Proteomes" id="UP000831537">
    <property type="component" value="Chromosome"/>
</dbReference>
<name>A0ABY4GNY9_9BACI</name>
<evidence type="ECO:0000313" key="2">
    <source>
        <dbReference type="EMBL" id="UOQ85939.1"/>
    </source>
</evidence>
<dbReference type="SUPFAM" id="SSF51695">
    <property type="entry name" value="PLC-like phosphodiesterases"/>
    <property type="match status" value="1"/>
</dbReference>
<dbReference type="InterPro" id="IPR017946">
    <property type="entry name" value="PLC-like_Pdiesterase_TIM-brl"/>
</dbReference>
<dbReference type="EMBL" id="CP095071">
    <property type="protein sequence ID" value="UOQ85939.1"/>
    <property type="molecule type" value="Genomic_DNA"/>
</dbReference>
<dbReference type="Pfam" id="PF03009">
    <property type="entry name" value="GDPD"/>
    <property type="match status" value="1"/>
</dbReference>
<dbReference type="PROSITE" id="PS51704">
    <property type="entry name" value="GP_PDE"/>
    <property type="match status" value="1"/>
</dbReference>
<dbReference type="PANTHER" id="PTHR46211">
    <property type="entry name" value="GLYCEROPHOSPHORYL DIESTER PHOSPHODIESTERASE"/>
    <property type="match status" value="1"/>
</dbReference>
<dbReference type="CDD" id="cd08563">
    <property type="entry name" value="GDPD_TtGDE_like"/>
    <property type="match status" value="1"/>
</dbReference>
<feature type="domain" description="GP-PDE" evidence="1">
    <location>
        <begin position="1"/>
        <end position="237"/>
    </location>
</feature>
<proteinExistence type="predicted"/>
<gene>
    <name evidence="2" type="ORF">MUN87_03275</name>
</gene>
<evidence type="ECO:0000259" key="1">
    <source>
        <dbReference type="PROSITE" id="PS51704"/>
    </source>
</evidence>